<evidence type="ECO:0000313" key="2">
    <source>
        <dbReference type="Proteomes" id="UP000015453"/>
    </source>
</evidence>
<dbReference type="OrthoDB" id="1892356at2759"/>
<evidence type="ECO:0000313" key="1">
    <source>
        <dbReference type="EMBL" id="EPS73697.1"/>
    </source>
</evidence>
<sequence>MYRQKAVAEHSSSLLLQEGLFRRAIELLKSPPLETGHVKRKDVMALARGGYADTLLVQQSRKGEGERVKKWAETAWNNRRVSLAEALEVSQFSTVIDARICRVI</sequence>
<gene>
    <name evidence="1" type="ORF">M569_01062</name>
</gene>
<dbReference type="Proteomes" id="UP000015453">
    <property type="component" value="Unassembled WGS sequence"/>
</dbReference>
<dbReference type="PANTHER" id="PTHR47868">
    <property type="entry name" value="OS05G0457700 PROTEIN"/>
    <property type="match status" value="1"/>
</dbReference>
<dbReference type="EMBL" id="AUSU01000344">
    <property type="protein sequence ID" value="EPS73697.1"/>
    <property type="molecule type" value="Genomic_DNA"/>
</dbReference>
<keyword evidence="2" id="KW-1185">Reference proteome</keyword>
<dbReference type="PANTHER" id="PTHR47868:SF2">
    <property type="entry name" value="OS05G0457700 PROTEIN"/>
    <property type="match status" value="1"/>
</dbReference>
<organism evidence="1 2">
    <name type="scientific">Genlisea aurea</name>
    <dbReference type="NCBI Taxonomy" id="192259"/>
    <lineage>
        <taxon>Eukaryota</taxon>
        <taxon>Viridiplantae</taxon>
        <taxon>Streptophyta</taxon>
        <taxon>Embryophyta</taxon>
        <taxon>Tracheophyta</taxon>
        <taxon>Spermatophyta</taxon>
        <taxon>Magnoliopsida</taxon>
        <taxon>eudicotyledons</taxon>
        <taxon>Gunneridae</taxon>
        <taxon>Pentapetalae</taxon>
        <taxon>asterids</taxon>
        <taxon>lamiids</taxon>
        <taxon>Lamiales</taxon>
        <taxon>Lentibulariaceae</taxon>
        <taxon>Genlisea</taxon>
    </lineage>
</organism>
<comment type="caution">
    <text evidence="1">The sequence shown here is derived from an EMBL/GenBank/DDBJ whole genome shotgun (WGS) entry which is preliminary data.</text>
</comment>
<accession>S8ELZ5</accession>
<proteinExistence type="predicted"/>
<dbReference type="GO" id="GO:0005739">
    <property type="term" value="C:mitochondrion"/>
    <property type="evidence" value="ECO:0007669"/>
    <property type="project" value="TreeGrafter"/>
</dbReference>
<protein>
    <submittedName>
        <fullName evidence="1">Uncharacterized protein</fullName>
    </submittedName>
</protein>
<reference evidence="1 2" key="1">
    <citation type="journal article" date="2013" name="BMC Genomics">
        <title>The miniature genome of a carnivorous plant Genlisea aurea contains a low number of genes and short non-coding sequences.</title>
        <authorList>
            <person name="Leushkin E.V."/>
            <person name="Sutormin R.A."/>
            <person name="Nabieva E.R."/>
            <person name="Penin A.A."/>
            <person name="Kondrashov A.S."/>
            <person name="Logacheva M.D."/>
        </authorList>
    </citation>
    <scope>NUCLEOTIDE SEQUENCE [LARGE SCALE GENOMIC DNA]</scope>
</reference>
<name>S8ELZ5_9LAMI</name>
<dbReference type="AlphaFoldDB" id="S8ELZ5"/>